<comment type="subcellular location">
    <subcellularLocation>
        <location evidence="1">Cell membrane</location>
        <topology evidence="1">Peripheral membrane protein</topology>
    </subcellularLocation>
</comment>
<dbReference type="PANTHER" id="PTHR42771">
    <property type="entry name" value="IRON(3+)-HYDROXAMATE IMPORT ATP-BINDING PROTEIN FHUC"/>
    <property type="match status" value="1"/>
</dbReference>
<evidence type="ECO:0000256" key="6">
    <source>
        <dbReference type="ARBA" id="ARBA00022840"/>
    </source>
</evidence>
<sequence>MLSTRDLVAGYDERTVLDGLDLDLPTDAFTVIVGPNACGKSTLLRTMARLLTPRRGTVLLDGTAIRELPTREVARRLGVLPQSPLVPEGVTVADLVGRGRQPYQRWWRQWSSEDGAAVDQAMALADVTDLADRPVDSLSGGQRQRVWIAMTLAQDTDALLLDEPTTFLDLAHQVEVLDLLHRLRSERGRTVVAVLHDLNQAARYADHLVAMRAGAVVAAGPPREILTADLVRDVFGLACVVVPCPVTGAPLVVPAYTGGNAPAPAAASGGPVASPGGAGDPAAASAGAGDPAAASAGAGDPAAASAGVKDPDSSTASVPDARPATGDAANPLAGTHPSKGL</sequence>
<feature type="domain" description="ABC transporter" evidence="11">
    <location>
        <begin position="2"/>
        <end position="238"/>
    </location>
</feature>
<keyword evidence="4" id="KW-0410">Iron transport</keyword>
<dbReference type="GO" id="GO:0005524">
    <property type="term" value="F:ATP binding"/>
    <property type="evidence" value="ECO:0007669"/>
    <property type="project" value="UniProtKB-KW"/>
</dbReference>
<feature type="region of interest" description="Disordered" evidence="10">
    <location>
        <begin position="263"/>
        <end position="341"/>
    </location>
</feature>
<dbReference type="SUPFAM" id="SSF52540">
    <property type="entry name" value="P-loop containing nucleoside triphosphate hydrolases"/>
    <property type="match status" value="1"/>
</dbReference>
<dbReference type="PROSITE" id="PS00211">
    <property type="entry name" value="ABC_TRANSPORTER_1"/>
    <property type="match status" value="1"/>
</dbReference>
<gene>
    <name evidence="12" type="ORF">GAR05_02392</name>
</gene>
<dbReference type="Proteomes" id="UP000249334">
    <property type="component" value="Unassembled WGS sequence"/>
</dbReference>
<organism evidence="12 13">
    <name type="scientific">Micromonospora saelicesensis</name>
    <dbReference type="NCBI Taxonomy" id="285676"/>
    <lineage>
        <taxon>Bacteria</taxon>
        <taxon>Bacillati</taxon>
        <taxon>Actinomycetota</taxon>
        <taxon>Actinomycetes</taxon>
        <taxon>Micromonosporales</taxon>
        <taxon>Micromonosporaceae</taxon>
        <taxon>Micromonospora</taxon>
    </lineage>
</organism>
<dbReference type="PROSITE" id="PS50893">
    <property type="entry name" value="ABC_TRANSPORTER_2"/>
    <property type="match status" value="1"/>
</dbReference>
<keyword evidence="5" id="KW-0547">Nucleotide-binding</keyword>
<evidence type="ECO:0000256" key="4">
    <source>
        <dbReference type="ARBA" id="ARBA00022496"/>
    </source>
</evidence>
<evidence type="ECO:0000259" key="11">
    <source>
        <dbReference type="PROSITE" id="PS50893"/>
    </source>
</evidence>
<dbReference type="InterPro" id="IPR027417">
    <property type="entry name" value="P-loop_NTPase"/>
</dbReference>
<accession>A0ABX9CM39</accession>
<dbReference type="Pfam" id="PF00005">
    <property type="entry name" value="ABC_tran"/>
    <property type="match status" value="1"/>
</dbReference>
<evidence type="ECO:0000256" key="10">
    <source>
        <dbReference type="SAM" id="MobiDB-lite"/>
    </source>
</evidence>
<dbReference type="SMART" id="SM00382">
    <property type="entry name" value="AAA"/>
    <property type="match status" value="1"/>
</dbReference>
<evidence type="ECO:0000256" key="8">
    <source>
        <dbReference type="ARBA" id="ARBA00023065"/>
    </source>
</evidence>
<keyword evidence="7" id="KW-0408">Iron</keyword>
<feature type="compositionally biased region" description="Low complexity" evidence="10">
    <location>
        <begin position="263"/>
        <end position="307"/>
    </location>
</feature>
<dbReference type="InterPro" id="IPR003593">
    <property type="entry name" value="AAA+_ATPase"/>
</dbReference>
<name>A0ABX9CM39_9ACTN</name>
<evidence type="ECO:0000313" key="13">
    <source>
        <dbReference type="Proteomes" id="UP000249334"/>
    </source>
</evidence>
<dbReference type="InterPro" id="IPR017871">
    <property type="entry name" value="ABC_transporter-like_CS"/>
</dbReference>
<protein>
    <submittedName>
        <fullName evidence="12">Spermidine/putrescine import ATP-binding protein PotA</fullName>
    </submittedName>
</protein>
<evidence type="ECO:0000256" key="2">
    <source>
        <dbReference type="ARBA" id="ARBA00022448"/>
    </source>
</evidence>
<keyword evidence="3" id="KW-1003">Cell membrane</keyword>
<keyword evidence="8" id="KW-0406">Ion transport</keyword>
<evidence type="ECO:0000256" key="7">
    <source>
        <dbReference type="ARBA" id="ARBA00023004"/>
    </source>
</evidence>
<keyword evidence="13" id="KW-1185">Reference proteome</keyword>
<proteinExistence type="predicted"/>
<evidence type="ECO:0000256" key="1">
    <source>
        <dbReference type="ARBA" id="ARBA00004202"/>
    </source>
</evidence>
<keyword evidence="6 12" id="KW-0067">ATP-binding</keyword>
<dbReference type="InterPro" id="IPR003439">
    <property type="entry name" value="ABC_transporter-like_ATP-bd"/>
</dbReference>
<dbReference type="PANTHER" id="PTHR42771:SF2">
    <property type="entry name" value="IRON(3+)-HYDROXAMATE IMPORT ATP-BINDING PROTEIN FHUC"/>
    <property type="match status" value="1"/>
</dbReference>
<evidence type="ECO:0000256" key="3">
    <source>
        <dbReference type="ARBA" id="ARBA00022475"/>
    </source>
</evidence>
<evidence type="ECO:0000256" key="5">
    <source>
        <dbReference type="ARBA" id="ARBA00022741"/>
    </source>
</evidence>
<comment type="caution">
    <text evidence="12">The sequence shown here is derived from an EMBL/GenBank/DDBJ whole genome shotgun (WGS) entry which is preliminary data.</text>
</comment>
<dbReference type="Gene3D" id="3.40.50.300">
    <property type="entry name" value="P-loop containing nucleotide triphosphate hydrolases"/>
    <property type="match status" value="1"/>
</dbReference>
<dbReference type="EMBL" id="PXXW01000018">
    <property type="protein sequence ID" value="RAO00422.1"/>
    <property type="molecule type" value="Genomic_DNA"/>
</dbReference>
<dbReference type="CDD" id="cd03214">
    <property type="entry name" value="ABC_Iron-Siderophores_B12_Hemin"/>
    <property type="match status" value="1"/>
</dbReference>
<keyword evidence="9" id="KW-0472">Membrane</keyword>
<reference evidence="12 13" key="1">
    <citation type="submission" date="2018-03" db="EMBL/GenBank/DDBJ databases">
        <title>Genomic framework for the identification of Micromonospora saelicesensis and Micromonospora noduli.</title>
        <authorList>
            <person name="Riesco R."/>
            <person name="Trujillo M.E."/>
        </authorList>
    </citation>
    <scope>NUCLEOTIDE SEQUENCE [LARGE SCALE GENOMIC DNA]</scope>
    <source>
        <strain evidence="12 13">GAR05</strain>
    </source>
</reference>
<evidence type="ECO:0000313" key="12">
    <source>
        <dbReference type="EMBL" id="RAO00422.1"/>
    </source>
</evidence>
<dbReference type="InterPro" id="IPR051535">
    <property type="entry name" value="Siderophore_ABC-ATPase"/>
</dbReference>
<evidence type="ECO:0000256" key="9">
    <source>
        <dbReference type="ARBA" id="ARBA00023136"/>
    </source>
</evidence>
<keyword evidence="2" id="KW-0813">Transport</keyword>